<evidence type="ECO:0000256" key="14">
    <source>
        <dbReference type="PROSITE-ProRule" id="PRU01024"/>
    </source>
</evidence>
<dbReference type="InterPro" id="IPR008271">
    <property type="entry name" value="Ser/Thr_kinase_AS"/>
</dbReference>
<feature type="domain" description="RING-type" evidence="21">
    <location>
        <begin position="465"/>
        <end position="518"/>
    </location>
</feature>
<keyword evidence="2 14" id="KW-0489">Methyltransferase</keyword>
<feature type="cross-link" description="Glycyl lysine isopeptide (Lys-Gly) (interchain with G-Cter in SUMO2)" evidence="12">
    <location>
        <position position="2158"/>
    </location>
</feature>
<dbReference type="InterPro" id="IPR013087">
    <property type="entry name" value="Znf_C2H2_type"/>
</dbReference>
<evidence type="ECO:0000256" key="16">
    <source>
        <dbReference type="RuleBase" id="RU367134"/>
    </source>
</evidence>
<feature type="binding site" evidence="15">
    <location>
        <position position="3478"/>
    </location>
    <ligand>
        <name>ATP</name>
        <dbReference type="ChEBI" id="CHEBI:30616"/>
    </ligand>
</feature>
<feature type="region of interest" description="Disordered" evidence="17">
    <location>
        <begin position="411"/>
        <end position="441"/>
    </location>
</feature>
<evidence type="ECO:0000256" key="1">
    <source>
        <dbReference type="ARBA" id="ARBA00022527"/>
    </source>
</evidence>
<dbReference type="InterPro" id="IPR035979">
    <property type="entry name" value="RBD_domain_sf"/>
</dbReference>
<evidence type="ECO:0000256" key="2">
    <source>
        <dbReference type="ARBA" id="ARBA00022603"/>
    </source>
</evidence>
<name>A0A1Q9F2F9_SYMMI</name>
<comment type="caution">
    <text evidence="14">Lacks conserved residue(s) required for the propagation of feature annotation.</text>
</comment>
<dbReference type="OrthoDB" id="10250660at2759"/>
<dbReference type="InterPro" id="IPR000182">
    <property type="entry name" value="GNAT_dom"/>
</dbReference>
<comment type="similarity">
    <text evidence="14">Belongs to the class I-like SAM-binding methyltransferase superfamily. RNA M5U methyltransferase family.</text>
</comment>
<feature type="transmembrane region" description="Helical" evidence="18">
    <location>
        <begin position="254"/>
        <end position="276"/>
    </location>
</feature>
<evidence type="ECO:0000256" key="12">
    <source>
        <dbReference type="PIRSR" id="PIRSR630616-3"/>
    </source>
</evidence>
<dbReference type="Pfam" id="PF00069">
    <property type="entry name" value="Pkinase"/>
    <property type="match status" value="1"/>
</dbReference>
<evidence type="ECO:0000256" key="17">
    <source>
        <dbReference type="SAM" id="MobiDB-lite"/>
    </source>
</evidence>
<feature type="region of interest" description="Disordered" evidence="17">
    <location>
        <begin position="2598"/>
        <end position="2641"/>
    </location>
</feature>
<evidence type="ECO:0000256" key="3">
    <source>
        <dbReference type="ARBA" id="ARBA00022679"/>
    </source>
</evidence>
<dbReference type="PROSITE" id="PS00108">
    <property type="entry name" value="PROTEIN_KINASE_ST"/>
    <property type="match status" value="1"/>
</dbReference>
<dbReference type="GO" id="GO:0004674">
    <property type="term" value="F:protein serine/threonine kinase activity"/>
    <property type="evidence" value="ECO:0007669"/>
    <property type="project" value="UniProtKB-KW"/>
</dbReference>
<feature type="binding site" evidence="11">
    <location>
        <position position="2043"/>
    </location>
    <ligand>
        <name>ATP</name>
        <dbReference type="ChEBI" id="CHEBI:30616"/>
    </ligand>
</feature>
<comment type="caution">
    <text evidence="24">The sequence shown here is derived from an EMBL/GenBank/DDBJ whole genome shotgun (WGS) entry which is preliminary data.</text>
</comment>
<keyword evidence="6 16" id="KW-0418">Kinase</keyword>
<evidence type="ECO:0000256" key="18">
    <source>
        <dbReference type="SAM" id="Phobius"/>
    </source>
</evidence>
<dbReference type="InterPro" id="IPR030616">
    <property type="entry name" value="Aur-like"/>
</dbReference>
<dbReference type="InterPro" id="IPR010280">
    <property type="entry name" value="U5_MeTrfase_fam"/>
</dbReference>
<dbReference type="SUPFAM" id="SSF56112">
    <property type="entry name" value="Protein kinase-like (PK-like)"/>
    <property type="match status" value="2"/>
</dbReference>
<evidence type="ECO:0000313" key="24">
    <source>
        <dbReference type="EMBL" id="OLQ13843.1"/>
    </source>
</evidence>
<dbReference type="GO" id="GO:0008270">
    <property type="term" value="F:zinc ion binding"/>
    <property type="evidence" value="ECO:0007669"/>
    <property type="project" value="UniProtKB-KW"/>
</dbReference>
<evidence type="ECO:0000256" key="13">
    <source>
        <dbReference type="PROSITE-ProRule" id="PRU00042"/>
    </source>
</evidence>
<dbReference type="GO" id="GO:0003676">
    <property type="term" value="F:nucleic acid binding"/>
    <property type="evidence" value="ECO:0007669"/>
    <property type="project" value="InterPro"/>
</dbReference>
<dbReference type="SMART" id="SM00355">
    <property type="entry name" value="ZnF_C2H2"/>
    <property type="match status" value="3"/>
</dbReference>
<keyword evidence="13" id="KW-0863">Zinc-finger</keyword>
<gene>
    <name evidence="24" type="primary">aurka-b</name>
    <name evidence="24" type="ORF">AK812_SmicGene2042</name>
</gene>
<dbReference type="FunFam" id="1.10.510.10:FF:000235">
    <property type="entry name" value="Serine/threonine-protein kinase ark1"/>
    <property type="match status" value="1"/>
</dbReference>
<feature type="binding site" evidence="14">
    <location>
        <position position="3227"/>
    </location>
    <ligand>
        <name>S-adenosyl-L-methionine</name>
        <dbReference type="ChEBI" id="CHEBI:59789"/>
    </ligand>
</feature>
<dbReference type="InterPro" id="IPR013083">
    <property type="entry name" value="Znf_RING/FYVE/PHD"/>
</dbReference>
<feature type="signal peptide" evidence="19">
    <location>
        <begin position="1"/>
        <end position="26"/>
    </location>
</feature>
<dbReference type="SMART" id="SM00220">
    <property type="entry name" value="S_TKc"/>
    <property type="match status" value="1"/>
</dbReference>
<feature type="domain" description="C2H2-type" evidence="22">
    <location>
        <begin position="1390"/>
        <end position="1418"/>
    </location>
</feature>
<dbReference type="GO" id="GO:0032259">
    <property type="term" value="P:methylation"/>
    <property type="evidence" value="ECO:0007669"/>
    <property type="project" value="UniProtKB-KW"/>
</dbReference>
<evidence type="ECO:0000256" key="19">
    <source>
        <dbReference type="SAM" id="SignalP"/>
    </source>
</evidence>
<sequence length="3516" mass="389220">MRRVHRAVWRQLAFLALLAAAKKGRSLSFLVGFGSFGRSQVLSSNVQRRAMDDFADDFVYREEVSKLRALRAAQRAKLSASSWDADLAWVSQLLPWVALFFLCWFLYYIANPTNDIVPEGRMPTLDEWLQKKAPNLAGSWGGRAPPPRQDILEARNKVVAEGRAIPKHRRDKEIYCCSALAHANCMAAVVPADVSSVHVETGSGPCLCCSLPLRLRALFASNGTWTSFRTLAFWGIVNHALTLAVAALEFDSVWLGLVVATMGGKLTLALWMLVIVGRRPLADLAMEAERCKQLREMHALLAFACFLNGLTLVCMAILQLTEPELLNLGLILRRIFQPLLLIVLEALIATCAFHGRRCAAERLRLVQRWEFTHIQSVHQINTASVAMEKKFTADVEWYFLMHMTTSKFEQGQLKPLTPAPRDSTAPGEVPQEETDKPEPTEIPAAEGHAQEEAPAPQQRSETLTCSICLEGFEEGDEVSQPRCVHFFHRSCLENWVQALSKEHVTSAKRKREQVLCPMRCDSAKVSTVSLQVPSAIPDKLQPRRPEGSALKLETVTSLPELWEQYTFSTRQIVEEVPSMMFERNFIISSVLQVFSFPTTLSGWSNYEACAIQEMEAGPTGTVLDSLSDDRPELSVDSPEEVVLECGKMIDTYGLSLLVRAPGSGEMVAASVLRVKRLPEGCHVSDDLEEADGVMVLLSPEVPPNTVRWKEHMKGRLLETRFDWHGARTTVLAVYQHVWSPAKTVQANKQDRGDSRTQIDFLLTKAGKQAGICLSSPASSLFALQQAVRQGLPIVTDMQKWVRDHVHQGVTPPEWDALLSKATQHFFPKLPAPPQADSADTTLARRMWRAKRASEQHSTAEDPDMAALILQHQKAVRQAKKTKADAFLAEVDAAINAGDQFVAYKVLKKLRPWQPTQKAQLKDSKGYLLSPTGELQELRKYATDVFGKYPRLQDNFVELPALAATTLAKHIASIKPGKAVPKGAAPAASWKICAQPIAEALVHYCSSLPSEKNLDDGLLSADLCLIPKPGKPADKPTQLRPLGILRPDAKGLAGAAREMLAPHVIPFMKPLPQFAYLPGRGLSDAQSRVVQHLREVRQIGRSAKPSREDRKRGLGPPSLVGGITFALDLSQAFDTVSRQDILDQLQALSVEPSLVSLVHGLHHSSKYRLHAQGGYTEVETTTGRLLHMLIDTFGLEAVQQHLTGTFCDETPHLMAARCQIKYLGIIISYSNYELLTLRHRSAEAGKKIQQVRKYIYNRRVASPAARLRVWFATVWATAATGLPEVGLSPESARLLRGWYAQKLRSVLNQPAHITHVTTADLLRLHKLQDPVDKIIRRMKGRIAKLRKRSRSVTEAAADVTLHSHILIDLDRILQEAQAIPEATQATQAPAYDCHICQAAFDTAHGLRMHTAKMHRDSLSRFIPPTFDRELHAKDGMPVCAACNRSFKQWKGLRYHFLSGACPAPDALRNITSSGTLSSSSTEMLQLQELRREVQGSTRSQLAKQAALPSAQVLQHRCVVCGFWTPDHTKVKSHIRQAHPQVWQETGEAAGSFGGRRRSCRYKVRAGVFHIGAEVTSGVNSPDAKRPRGGRSPVPEDADMTDKPQLKFPEARVALGRGSGGSGDRHSAPRAAPARRITALSPEELTQGFLLHEEQLALLQHQVSIVFKFPEDAPMARSLMQAVREWQAEHKAGTAHPWGSCAHYTAASLLKELAKIDDPRRTSAAPTTGPCKGWSRNLALIYMKAWREADPLIADQPSVTCTVDMDVVMEAGSMEAVGYIESIAVSRAWRGAGLASRLLSFMEDKARAWGLRLIALHVHRDNWSALRFYQKKGFEVTSDWLGWGDRFAAVAEQPFCQRRAGQFQYQLQPGTAYTGTLAGANPAGTCSRCEEALMCEIDVLPGLPENCRCSDVEELFGRFGKVDYLFIPPPLLRRSEPSFIKFWSPDGAQAAFKASKDNQASTSRMQGDPDAALGLESSTQEGGKENTPPCKRRKSADKVKGEKGIEIVSPRDLQPPPPEDMALGTEIPWFSLNDIDVGKRLGAGKFGSVYVARCRRTGFIFALKVLDKRQLIKHRVEHQLRREIEIQSHCRHVNILRLYTFFHDEKRVYLCLEMAPGGELYQLLQSRRTFSEARSAWYFKQMVEAIQYCHAKHIIHRDIKPENILIGLKDTLKIADFGWAVHAPTSRRETFCGTLDYLPPEMVMSKKYHGNVDIWGLGVLLYEFMVGRPPFEDSSEKGTYRKIKCGAIHFPTTMTKEAKDLISKLLTKNPSDRLTLDAVLRHPWVSINTSGDNAKRLQEYYGGDSAWPSAPAGVSQGAGIRISGHDRRSDMRPVPKPLRYAEILGGGSELEQELELQRLRAFEEASVDDSTKDARCATTGVQSLRAQAQVWANGAFAKLRRSHIRLCGPRPTRGYDAVAGWAALPDRVIVIFIAILNGSVNEPLVGVPVLQGSKSIPSAIGCVWASPQMSFRIVLRNQSDAISISTRAAFDGGVTTNQSDADTTAASTAPRTSHSAASERTQQCDDTQSKAAVVQVAAVKLYKSSLCRQDQIRSEMMELLEARSGSATISASSNRVAVLPLQLPLRSPITAREADGQDLADLASPSPLSQARALTDGSGGSTSSRPPDPPPLPAWTPNGNPEVDDFVRRHNLCSKAENELRELPMADQLALIRKPYKDIRSMDAVVISQSSLPTAMARLPLSVRLRRAFEREQPKVQLDDTLAGYFAAMLEDDEECDEENIVEVWSSYLVALLEPEGACKELCLSVLKHLKACEAVCSAANSPQLSRAGSLNPAPAPGAAVEISITEVETSPTEEPESLRSSMAAMAAPADEPDEASPPSPYLDALLTKPARSGRTGQRPFGSLGDQIEVDKYDEQLADKVEDLKALFRGAIPPDVVDRAKIFASPAREFRHRAGPLAVRRPCAERQAEGVSLELSMWDPAAEEHSLINPTEVPIFSRPISVAMEVLRTLPIRVDPELGEGNDEQEWTCLDLADASKPTAWGRVIGHGLRSAQFHSTLSGELIVCLAYHDVRLRDLKRGQPLPEEDDAAFENSTQGKRWMAAAQELRSFLLQAMEAADVKGAKVDVVGRWKRRRLAVERDFVQEAFELEDGRKLVYKQPEGQFSNPNLPCEVHCLNWLCLQAKEARQDASAGRRGAGRLLELHCGGGNNTVALAPLFESVRAVEINRTLAQAAEDNLTANNITNAKIFRMSSESIDESIFAGCDVILVDPPRAGLDATARQCVAKFDQILYISCNPLALKGDIKSLGEGFEVVALAIFDMFPYTTHAECAVRIRRRRQAFVPRSPSSRRWKFLVLLVIGQWLICNLQEVEGLGDWLEKLSLSQYALAAREWCSGMGAATVEEIEENWEEFSDAMNLKFLERRRLKLCAAPVSEAATPLARDRADAEEEPEEFQRHWVPDDLSTSLEAERPFVMSSCSSKRGELHSFGDPDNPYTILKELGHGMTATVYKCRRDDQIFAVKAIGLSRLQMQRDKEKLYSRIRSLHGMLMTGSVALGSID</sequence>
<comment type="catalytic activity">
    <reaction evidence="8 16">
        <text>L-threonyl-[protein] + ATP = O-phospho-L-threonyl-[protein] + ADP + H(+)</text>
        <dbReference type="Rhea" id="RHEA:46608"/>
        <dbReference type="Rhea" id="RHEA-COMP:11060"/>
        <dbReference type="Rhea" id="RHEA-COMP:11605"/>
        <dbReference type="ChEBI" id="CHEBI:15378"/>
        <dbReference type="ChEBI" id="CHEBI:30013"/>
        <dbReference type="ChEBI" id="CHEBI:30616"/>
        <dbReference type="ChEBI" id="CHEBI:61977"/>
        <dbReference type="ChEBI" id="CHEBI:456216"/>
        <dbReference type="EC" id="2.7.11.1"/>
    </reaction>
</comment>
<protein>
    <recommendedName>
        <fullName evidence="16">Aurora kinase</fullName>
        <ecNumber evidence="16">2.7.11.1</ecNumber>
    </recommendedName>
</protein>
<feature type="compositionally biased region" description="Low complexity" evidence="17">
    <location>
        <begin position="2493"/>
        <end position="2516"/>
    </location>
</feature>
<keyword evidence="3 14" id="KW-0808">Transferase</keyword>
<feature type="active site" description="Proton acceptor" evidence="10">
    <location>
        <position position="2156"/>
    </location>
</feature>
<keyword evidence="5 11" id="KW-0547">Nucleotide-binding</keyword>
<dbReference type="InterPro" id="IPR016181">
    <property type="entry name" value="Acyl_CoA_acyltransferase"/>
</dbReference>
<keyword evidence="13" id="KW-0862">Zinc</keyword>
<feature type="binding site" evidence="11">
    <location>
        <begin position="2111"/>
        <end position="2113"/>
    </location>
    <ligand>
        <name>ATP</name>
        <dbReference type="ChEBI" id="CHEBI:30616"/>
    </ligand>
</feature>
<reference evidence="24 25" key="1">
    <citation type="submission" date="2016-02" db="EMBL/GenBank/DDBJ databases">
        <title>Genome analysis of coral dinoflagellate symbionts highlights evolutionary adaptations to a symbiotic lifestyle.</title>
        <authorList>
            <person name="Aranda M."/>
            <person name="Li Y."/>
            <person name="Liew Y.J."/>
            <person name="Baumgarten S."/>
            <person name="Simakov O."/>
            <person name="Wilson M."/>
            <person name="Piel J."/>
            <person name="Ashoor H."/>
            <person name="Bougouffa S."/>
            <person name="Bajic V.B."/>
            <person name="Ryu T."/>
            <person name="Ravasi T."/>
            <person name="Bayer T."/>
            <person name="Micklem G."/>
            <person name="Kim H."/>
            <person name="Bhak J."/>
            <person name="Lajeunesse T.C."/>
            <person name="Voolstra C.R."/>
        </authorList>
    </citation>
    <scope>NUCLEOTIDE SEQUENCE [LARGE SCALE GENOMIC DNA]</scope>
    <source>
        <strain evidence="24 25">CCMP2467</strain>
    </source>
</reference>
<keyword evidence="13" id="KW-0479">Metal-binding</keyword>
<feature type="binding site" evidence="11 15">
    <location>
        <position position="2062"/>
    </location>
    <ligand>
        <name>ATP</name>
        <dbReference type="ChEBI" id="CHEBI:30616"/>
    </ligand>
</feature>
<dbReference type="CDD" id="cd04301">
    <property type="entry name" value="NAT_SF"/>
    <property type="match status" value="1"/>
</dbReference>
<evidence type="ECO:0000256" key="7">
    <source>
        <dbReference type="ARBA" id="ARBA00022840"/>
    </source>
</evidence>
<dbReference type="PROSITE" id="PS50011">
    <property type="entry name" value="PROTEIN_KINASE_DOM"/>
    <property type="match status" value="1"/>
</dbReference>
<feature type="binding site" evidence="14">
    <location>
        <position position="3182"/>
    </location>
    <ligand>
        <name>S-adenosyl-L-methionine</name>
        <dbReference type="ChEBI" id="CHEBI:59789"/>
    </ligand>
</feature>
<organism evidence="24 25">
    <name type="scientific">Symbiodinium microadriaticum</name>
    <name type="common">Dinoflagellate</name>
    <name type="synonym">Zooxanthella microadriatica</name>
    <dbReference type="NCBI Taxonomy" id="2951"/>
    <lineage>
        <taxon>Eukaryota</taxon>
        <taxon>Sar</taxon>
        <taxon>Alveolata</taxon>
        <taxon>Dinophyceae</taxon>
        <taxon>Suessiales</taxon>
        <taxon>Symbiodiniaceae</taxon>
        <taxon>Symbiodinium</taxon>
    </lineage>
</organism>
<dbReference type="PROSITE" id="PS51687">
    <property type="entry name" value="SAM_MT_RNA_M5U"/>
    <property type="match status" value="1"/>
</dbReference>
<feature type="compositionally biased region" description="Low complexity" evidence="17">
    <location>
        <begin position="2819"/>
        <end position="2828"/>
    </location>
</feature>
<dbReference type="FunFam" id="3.30.200.20:FF:000042">
    <property type="entry name" value="Aurora kinase A"/>
    <property type="match status" value="1"/>
</dbReference>
<evidence type="ECO:0000259" key="22">
    <source>
        <dbReference type="PROSITE" id="PS50157"/>
    </source>
</evidence>
<keyword evidence="19" id="KW-0732">Signal</keyword>
<dbReference type="Gene3D" id="2.40.50.1070">
    <property type="match status" value="1"/>
</dbReference>
<feature type="transmembrane region" description="Helical" evidence="18">
    <location>
        <begin position="297"/>
        <end position="320"/>
    </location>
</feature>
<dbReference type="GO" id="GO:0016747">
    <property type="term" value="F:acyltransferase activity, transferring groups other than amino-acyl groups"/>
    <property type="evidence" value="ECO:0007669"/>
    <property type="project" value="InterPro"/>
</dbReference>
<keyword evidence="7 11" id="KW-0067">ATP-binding</keyword>
<dbReference type="PROSITE" id="PS00028">
    <property type="entry name" value="ZINC_FINGER_C2H2_1"/>
    <property type="match status" value="1"/>
</dbReference>
<evidence type="ECO:0000256" key="4">
    <source>
        <dbReference type="ARBA" id="ARBA00022691"/>
    </source>
</evidence>
<dbReference type="Gene3D" id="3.40.630.30">
    <property type="match status" value="1"/>
</dbReference>
<evidence type="ECO:0000256" key="11">
    <source>
        <dbReference type="PIRSR" id="PIRSR630616-2"/>
    </source>
</evidence>
<dbReference type="GO" id="GO:0006396">
    <property type="term" value="P:RNA processing"/>
    <property type="evidence" value="ECO:0007669"/>
    <property type="project" value="InterPro"/>
</dbReference>
<dbReference type="PROSITE" id="PS50157">
    <property type="entry name" value="ZINC_FINGER_C2H2_2"/>
    <property type="match status" value="1"/>
</dbReference>
<dbReference type="EC" id="2.7.11.1" evidence="16"/>
<keyword evidence="4 14" id="KW-0949">S-adenosyl-L-methionine</keyword>
<feature type="region of interest" description="Disordered" evidence="17">
    <location>
        <begin position="2805"/>
        <end position="2862"/>
    </location>
</feature>
<dbReference type="GO" id="GO:0005524">
    <property type="term" value="F:ATP binding"/>
    <property type="evidence" value="ECO:0007669"/>
    <property type="project" value="UniProtKB-UniRule"/>
</dbReference>
<feature type="transmembrane region" description="Helical" evidence="18">
    <location>
        <begin position="231"/>
        <end position="248"/>
    </location>
</feature>
<evidence type="ECO:0000256" key="9">
    <source>
        <dbReference type="ARBA" id="ARBA00048679"/>
    </source>
</evidence>
<dbReference type="CDD" id="cd00590">
    <property type="entry name" value="RRM_SF"/>
    <property type="match status" value="1"/>
</dbReference>
<feature type="region of interest" description="Disordered" evidence="17">
    <location>
        <begin position="1951"/>
        <end position="1999"/>
    </location>
</feature>
<comment type="similarity">
    <text evidence="16">Belongs to the protein kinase superfamily. Ser/Thr protein kinase family. Aurora subfamily.</text>
</comment>
<evidence type="ECO:0000259" key="21">
    <source>
        <dbReference type="PROSITE" id="PS50089"/>
    </source>
</evidence>
<dbReference type="PROSITE" id="PS00107">
    <property type="entry name" value="PROTEIN_KINASE_ATP"/>
    <property type="match status" value="2"/>
</dbReference>
<dbReference type="InterPro" id="IPR001841">
    <property type="entry name" value="Znf_RING"/>
</dbReference>
<feature type="binding site" evidence="11">
    <location>
        <begin position="2160"/>
        <end position="2161"/>
    </location>
    <ligand>
        <name>ATP</name>
        <dbReference type="ChEBI" id="CHEBI:30616"/>
    </ligand>
</feature>
<evidence type="ECO:0000256" key="8">
    <source>
        <dbReference type="ARBA" id="ARBA00047899"/>
    </source>
</evidence>
<dbReference type="EMBL" id="LSRX01000022">
    <property type="protein sequence ID" value="OLQ13843.1"/>
    <property type="molecule type" value="Genomic_DNA"/>
</dbReference>
<feature type="region of interest" description="Disordered" evidence="17">
    <location>
        <begin position="1575"/>
        <end position="1634"/>
    </location>
</feature>
<feature type="transmembrane region" description="Helical" evidence="18">
    <location>
        <begin position="93"/>
        <end position="110"/>
    </location>
</feature>
<dbReference type="CDD" id="cd14007">
    <property type="entry name" value="STKc_Aurora"/>
    <property type="match status" value="1"/>
</dbReference>
<evidence type="ECO:0000256" key="15">
    <source>
        <dbReference type="PROSITE-ProRule" id="PRU10141"/>
    </source>
</evidence>
<dbReference type="GO" id="GO:0008173">
    <property type="term" value="F:RNA methyltransferase activity"/>
    <property type="evidence" value="ECO:0007669"/>
    <property type="project" value="InterPro"/>
</dbReference>
<dbReference type="Pfam" id="PF05958">
    <property type="entry name" value="tRNA_U5-meth_tr"/>
    <property type="match status" value="1"/>
</dbReference>
<evidence type="ECO:0000259" key="20">
    <source>
        <dbReference type="PROSITE" id="PS50011"/>
    </source>
</evidence>
<dbReference type="InterPro" id="IPR000719">
    <property type="entry name" value="Prot_kinase_dom"/>
</dbReference>
<dbReference type="Gene3D" id="3.40.50.150">
    <property type="entry name" value="Vaccinia Virus protein VP39"/>
    <property type="match status" value="1"/>
</dbReference>
<dbReference type="SUPFAM" id="SSF54928">
    <property type="entry name" value="RNA-binding domain, RBD"/>
    <property type="match status" value="1"/>
</dbReference>
<dbReference type="InterPro" id="IPR011009">
    <property type="entry name" value="Kinase-like_dom_sf"/>
</dbReference>
<dbReference type="CDD" id="cd02440">
    <property type="entry name" value="AdoMet_MTases"/>
    <property type="match status" value="1"/>
</dbReference>
<dbReference type="InterPro" id="IPR029063">
    <property type="entry name" value="SAM-dependent_MTases_sf"/>
</dbReference>
<keyword evidence="18" id="KW-0472">Membrane</keyword>
<dbReference type="Gene3D" id="3.30.160.60">
    <property type="entry name" value="Classic Zinc Finger"/>
    <property type="match status" value="1"/>
</dbReference>
<dbReference type="Pfam" id="PF13639">
    <property type="entry name" value="zf-RING_2"/>
    <property type="match status" value="1"/>
</dbReference>
<feature type="binding site" evidence="11">
    <location>
        <position position="2174"/>
    </location>
    <ligand>
        <name>ATP</name>
        <dbReference type="ChEBI" id="CHEBI:30616"/>
    </ligand>
</feature>
<dbReference type="PANTHER" id="PTHR24350">
    <property type="entry name" value="SERINE/THREONINE-PROTEIN KINASE IAL-RELATED"/>
    <property type="match status" value="1"/>
</dbReference>
<dbReference type="SUPFAM" id="SSF53335">
    <property type="entry name" value="S-adenosyl-L-methionine-dependent methyltransferases"/>
    <property type="match status" value="1"/>
</dbReference>
<evidence type="ECO:0000256" key="10">
    <source>
        <dbReference type="PIRSR" id="PIRSR630616-1"/>
    </source>
</evidence>
<accession>A0A1Q9F2F9</accession>
<feature type="region of interest" description="Disordered" evidence="17">
    <location>
        <begin position="2491"/>
        <end position="2525"/>
    </location>
</feature>
<dbReference type="PROSITE" id="PS51186">
    <property type="entry name" value="GNAT"/>
    <property type="match status" value="1"/>
</dbReference>
<dbReference type="SUPFAM" id="SSF55729">
    <property type="entry name" value="Acyl-CoA N-acyltransferases (Nat)"/>
    <property type="match status" value="1"/>
</dbReference>
<dbReference type="Gene3D" id="1.10.510.10">
    <property type="entry name" value="Transferase(Phosphotransferase) domain 1"/>
    <property type="match status" value="1"/>
</dbReference>
<keyword evidence="18" id="KW-1133">Transmembrane helix</keyword>
<keyword evidence="1 16" id="KW-0723">Serine/threonine-protein kinase</keyword>
<dbReference type="SUPFAM" id="SSF57850">
    <property type="entry name" value="RING/U-box"/>
    <property type="match status" value="1"/>
</dbReference>
<dbReference type="Pfam" id="PF00583">
    <property type="entry name" value="Acetyltransf_1"/>
    <property type="match status" value="1"/>
</dbReference>
<comment type="catalytic activity">
    <reaction evidence="9 16">
        <text>L-seryl-[protein] + ATP = O-phospho-L-seryl-[protein] + ADP + H(+)</text>
        <dbReference type="Rhea" id="RHEA:17989"/>
        <dbReference type="Rhea" id="RHEA-COMP:9863"/>
        <dbReference type="Rhea" id="RHEA-COMP:11604"/>
        <dbReference type="ChEBI" id="CHEBI:15378"/>
        <dbReference type="ChEBI" id="CHEBI:29999"/>
        <dbReference type="ChEBI" id="CHEBI:30616"/>
        <dbReference type="ChEBI" id="CHEBI:83421"/>
        <dbReference type="ChEBI" id="CHEBI:456216"/>
        <dbReference type="EC" id="2.7.11.1"/>
    </reaction>
</comment>
<proteinExistence type="inferred from homology"/>
<feature type="domain" description="N-acetyltransferase" evidence="23">
    <location>
        <begin position="1712"/>
        <end position="1854"/>
    </location>
</feature>
<evidence type="ECO:0000256" key="6">
    <source>
        <dbReference type="ARBA" id="ARBA00022777"/>
    </source>
</evidence>
<dbReference type="PROSITE" id="PS50089">
    <property type="entry name" value="ZF_RING_2"/>
    <property type="match status" value="1"/>
</dbReference>
<dbReference type="InterPro" id="IPR017441">
    <property type="entry name" value="Protein_kinase_ATP_BS"/>
</dbReference>
<dbReference type="Proteomes" id="UP000186817">
    <property type="component" value="Unassembled WGS sequence"/>
</dbReference>
<feature type="active site" description="Nucleophile" evidence="14">
    <location>
        <position position="3252"/>
    </location>
</feature>
<keyword evidence="25" id="KW-1185">Reference proteome</keyword>
<evidence type="ECO:0000313" key="25">
    <source>
        <dbReference type="Proteomes" id="UP000186817"/>
    </source>
</evidence>
<evidence type="ECO:0000256" key="5">
    <source>
        <dbReference type="ARBA" id="ARBA00022741"/>
    </source>
</evidence>
<feature type="domain" description="Protein kinase" evidence="20">
    <location>
        <begin position="2033"/>
        <end position="2283"/>
    </location>
</feature>
<keyword evidence="18" id="KW-0812">Transmembrane</keyword>
<evidence type="ECO:0000259" key="23">
    <source>
        <dbReference type="PROSITE" id="PS51186"/>
    </source>
</evidence>
<dbReference type="Gene3D" id="3.30.40.10">
    <property type="entry name" value="Zinc/RING finger domain, C3HC4 (zinc finger)"/>
    <property type="match status" value="1"/>
</dbReference>
<feature type="chain" id="PRO_5012886952" description="Aurora kinase" evidence="19">
    <location>
        <begin position="27"/>
        <end position="3516"/>
    </location>
</feature>